<evidence type="ECO:0000313" key="4">
    <source>
        <dbReference type="Proteomes" id="UP000060043"/>
    </source>
</evidence>
<protein>
    <submittedName>
        <fullName evidence="3">Uncharacterized protein</fullName>
    </submittedName>
</protein>
<keyword evidence="1" id="KW-0812">Transmembrane</keyword>
<dbReference type="AlphaFoldDB" id="A0A0U2NE93"/>
<keyword evidence="1" id="KW-1133">Transmembrane helix</keyword>
<dbReference type="OrthoDB" id="34159at2157"/>
<dbReference type="PaxDb" id="1435377-SUSAZ_04455"/>
<gene>
    <name evidence="2" type="ORF">ATY89_01600</name>
    <name evidence="3" type="ORF">ATZ20_04635</name>
</gene>
<dbReference type="Proteomes" id="UP000060043">
    <property type="component" value="Chromosome"/>
</dbReference>
<dbReference type="OMA" id="RIWIVES"/>
<name>A0A0U2NE93_9CREN</name>
<evidence type="ECO:0000313" key="3">
    <source>
        <dbReference type="EMBL" id="ALU31501.1"/>
    </source>
</evidence>
<accession>A0A0U2NE93</accession>
<dbReference type="EMBL" id="CP013694">
    <property type="protein sequence ID" value="ALU28781.1"/>
    <property type="molecule type" value="Genomic_DNA"/>
</dbReference>
<dbReference type="RefSeq" id="WP_011277833.1">
    <property type="nucleotide sequence ID" value="NZ_BHWZ01000001.1"/>
</dbReference>
<feature type="transmembrane region" description="Helical" evidence="1">
    <location>
        <begin position="152"/>
        <end position="169"/>
    </location>
</feature>
<reference evidence="4 5" key="1">
    <citation type="submission" date="2015-12" db="EMBL/GenBank/DDBJ databases">
        <title>A stable core within a dynamic pangenome in Sulfolobus acidocaldarius.</title>
        <authorList>
            <person name="Anderson R."/>
            <person name="Kouris A."/>
            <person name="Seward C."/>
            <person name="Campbell K."/>
            <person name="Whitaker R."/>
        </authorList>
    </citation>
    <scope>NUCLEOTIDE SEQUENCE [LARGE SCALE GENOMIC DNA]</scope>
    <source>
        <strain evidence="2 5">GG12-C01-09</strain>
        <strain evidence="3 4">NG05B_CO5_07</strain>
    </source>
</reference>
<dbReference type="EMBL" id="CP013695">
    <property type="protein sequence ID" value="ALU31501.1"/>
    <property type="molecule type" value="Genomic_DNA"/>
</dbReference>
<organism evidence="3 4">
    <name type="scientific">Sulfolobus acidocaldarius</name>
    <dbReference type="NCBI Taxonomy" id="2285"/>
    <lineage>
        <taxon>Archaea</taxon>
        <taxon>Thermoproteota</taxon>
        <taxon>Thermoprotei</taxon>
        <taxon>Sulfolobales</taxon>
        <taxon>Sulfolobaceae</taxon>
        <taxon>Sulfolobus</taxon>
    </lineage>
</organism>
<evidence type="ECO:0000313" key="2">
    <source>
        <dbReference type="EMBL" id="ALU28781.1"/>
    </source>
</evidence>
<dbReference type="GeneID" id="14551480"/>
<sequence length="178" mass="20116">MSDVIDLNSNEVSSYYTYEPDLKIGEALAHIVAAASIVEELEGESEEVKETVRKYTDAWIVAVAPLDYVPGMAEVVGSKINKKLTKIFPDISEDELGETFEIVIEAKRKLEEGEVPFNYQEVEVRTEKVLRALGVDLSYIQKFITGDLNKRLLRLISIFVLAIGIASIWDQKWIAEYQ</sequence>
<evidence type="ECO:0000256" key="1">
    <source>
        <dbReference type="SAM" id="Phobius"/>
    </source>
</evidence>
<keyword evidence="1" id="KW-0472">Membrane</keyword>
<dbReference type="Proteomes" id="UP000065473">
    <property type="component" value="Chromosome"/>
</dbReference>
<proteinExistence type="predicted"/>
<evidence type="ECO:0000313" key="5">
    <source>
        <dbReference type="Proteomes" id="UP000065473"/>
    </source>
</evidence>
<dbReference type="STRING" id="1435377.SUSAZ_04455"/>